<dbReference type="EC" id="3.4.19.12" evidence="2"/>
<evidence type="ECO:0000256" key="4">
    <source>
        <dbReference type="ARBA" id="ARBA00022786"/>
    </source>
</evidence>
<name>A0A914UUS8_9BILA</name>
<dbReference type="PROSITE" id="PS50957">
    <property type="entry name" value="JOSEPHIN"/>
    <property type="match status" value="1"/>
</dbReference>
<evidence type="ECO:0000313" key="9">
    <source>
        <dbReference type="WBParaSite" id="PSAMB.scaffold1272size33506.g12024.t1"/>
    </source>
</evidence>
<feature type="domain" description="Josephin" evidence="7">
    <location>
        <begin position="6"/>
        <end position="186"/>
    </location>
</feature>
<keyword evidence="5 6" id="KW-0378">Hydrolase</keyword>
<keyword evidence="8" id="KW-1185">Reference proteome</keyword>
<dbReference type="PANTHER" id="PTHR13291:SF0">
    <property type="entry name" value="JOSEPHIN-LIKE PROTEIN"/>
    <property type="match status" value="1"/>
</dbReference>
<dbReference type="WBParaSite" id="PSAMB.scaffold1272size33506.g12024.t1">
    <property type="protein sequence ID" value="PSAMB.scaffold1272size33506.g12024.t1"/>
    <property type="gene ID" value="PSAMB.scaffold1272size33506.g12024"/>
</dbReference>
<keyword evidence="3" id="KW-0645">Protease</keyword>
<feature type="active site" evidence="6">
    <location>
        <position position="19"/>
    </location>
</feature>
<dbReference type="GO" id="GO:0006508">
    <property type="term" value="P:proteolysis"/>
    <property type="evidence" value="ECO:0007669"/>
    <property type="project" value="UniProtKB-KW"/>
</dbReference>
<evidence type="ECO:0000313" key="8">
    <source>
        <dbReference type="Proteomes" id="UP000887566"/>
    </source>
</evidence>
<dbReference type="Gene3D" id="3.90.70.40">
    <property type="match status" value="1"/>
</dbReference>
<organism evidence="8 9">
    <name type="scientific">Plectus sambesii</name>
    <dbReference type="NCBI Taxonomy" id="2011161"/>
    <lineage>
        <taxon>Eukaryota</taxon>
        <taxon>Metazoa</taxon>
        <taxon>Ecdysozoa</taxon>
        <taxon>Nematoda</taxon>
        <taxon>Chromadorea</taxon>
        <taxon>Plectida</taxon>
        <taxon>Plectina</taxon>
        <taxon>Plectoidea</taxon>
        <taxon>Plectidae</taxon>
        <taxon>Plectus</taxon>
    </lineage>
</organism>
<dbReference type="FunFam" id="3.90.70.40:FF:000002">
    <property type="entry name" value="josephin-1 isoform X2"/>
    <property type="match status" value="1"/>
</dbReference>
<sequence>MSVKKSDAIYHERQSLELCCLHVLNNLFQAHVFDKAGLDEICKNLSPDSYRFWNPHRSCLGLGNYDVNVLFAALQVKDCAAVWFDKRKSPTCLDLNNVIGFVLNIPSEPKVGPLKIPFVKRRHWLAIREIAGGYFNLDSKLSQPELIGDACDLLTYLEQKLVDAETQIFVVVSGQASSDQSYLLPAYRSLGD</sequence>
<dbReference type="InterPro" id="IPR040053">
    <property type="entry name" value="JOSD1/2"/>
</dbReference>
<keyword evidence="4" id="KW-0833">Ubl conjugation pathway</keyword>
<accession>A0A914UUS8</accession>
<dbReference type="GO" id="GO:0004843">
    <property type="term" value="F:cysteine-type deubiquitinase activity"/>
    <property type="evidence" value="ECO:0007669"/>
    <property type="project" value="UniProtKB-EC"/>
</dbReference>
<evidence type="ECO:0000256" key="2">
    <source>
        <dbReference type="ARBA" id="ARBA00012759"/>
    </source>
</evidence>
<dbReference type="AlphaFoldDB" id="A0A914UUS8"/>
<evidence type="ECO:0000256" key="6">
    <source>
        <dbReference type="PROSITE-ProRule" id="PRU00331"/>
    </source>
</evidence>
<reference evidence="9" key="1">
    <citation type="submission" date="2022-11" db="UniProtKB">
        <authorList>
            <consortium name="WormBaseParasite"/>
        </authorList>
    </citation>
    <scope>IDENTIFICATION</scope>
</reference>
<dbReference type="InterPro" id="IPR006155">
    <property type="entry name" value="Josephin"/>
</dbReference>
<dbReference type="Pfam" id="PF02099">
    <property type="entry name" value="Josephin"/>
    <property type="match status" value="1"/>
</dbReference>
<dbReference type="GO" id="GO:0016579">
    <property type="term" value="P:protein deubiquitination"/>
    <property type="evidence" value="ECO:0007669"/>
    <property type="project" value="InterPro"/>
</dbReference>
<protein>
    <recommendedName>
        <fullName evidence="2">ubiquitinyl hydrolase 1</fullName>
        <ecNumber evidence="2">3.4.19.12</ecNumber>
    </recommendedName>
</protein>
<proteinExistence type="predicted"/>
<feature type="active site" evidence="6">
    <location>
        <position position="123"/>
    </location>
</feature>
<dbReference type="PANTHER" id="PTHR13291">
    <property type="entry name" value="JOSEPHIN 1, 2"/>
    <property type="match status" value="1"/>
</dbReference>
<comment type="catalytic activity">
    <reaction evidence="1">
        <text>Thiol-dependent hydrolysis of ester, thioester, amide, peptide and isopeptide bonds formed by the C-terminal Gly of ubiquitin (a 76-residue protein attached to proteins as an intracellular targeting signal).</text>
        <dbReference type="EC" id="3.4.19.12"/>
    </reaction>
</comment>
<dbReference type="PRINTS" id="PR01233">
    <property type="entry name" value="JOSEPHIN"/>
</dbReference>
<dbReference type="SMART" id="SM01246">
    <property type="entry name" value="Josephin"/>
    <property type="match status" value="1"/>
</dbReference>
<evidence type="ECO:0000259" key="7">
    <source>
        <dbReference type="PROSITE" id="PS50957"/>
    </source>
</evidence>
<dbReference type="Proteomes" id="UP000887566">
    <property type="component" value="Unplaced"/>
</dbReference>
<evidence type="ECO:0000256" key="3">
    <source>
        <dbReference type="ARBA" id="ARBA00022670"/>
    </source>
</evidence>
<feature type="active site" evidence="6">
    <location>
        <position position="138"/>
    </location>
</feature>
<evidence type="ECO:0000256" key="1">
    <source>
        <dbReference type="ARBA" id="ARBA00000707"/>
    </source>
</evidence>
<evidence type="ECO:0000256" key="5">
    <source>
        <dbReference type="ARBA" id="ARBA00022801"/>
    </source>
</evidence>